<proteinExistence type="inferred from homology"/>
<comment type="similarity">
    <text evidence="1">Belongs to the trimethylamine methyltransferase family.</text>
</comment>
<dbReference type="InterPro" id="IPR010426">
    <property type="entry name" value="MTTB_MeTrfase"/>
</dbReference>
<dbReference type="EMBL" id="LAZR01000092">
    <property type="protein sequence ID" value="KKN92721.1"/>
    <property type="molecule type" value="Genomic_DNA"/>
</dbReference>
<comment type="caution">
    <text evidence="4">The sequence shown here is derived from an EMBL/GenBank/DDBJ whole genome shotgun (WGS) entry which is preliminary data.</text>
</comment>
<name>A0A0F9X1N5_9ZZZZ</name>
<evidence type="ECO:0000256" key="3">
    <source>
        <dbReference type="ARBA" id="ARBA00022679"/>
    </source>
</evidence>
<evidence type="ECO:0000256" key="2">
    <source>
        <dbReference type="ARBA" id="ARBA00022603"/>
    </source>
</evidence>
<evidence type="ECO:0000256" key="1">
    <source>
        <dbReference type="ARBA" id="ARBA00007137"/>
    </source>
</evidence>
<gene>
    <name evidence="4" type="ORF">LCGC14_0204640</name>
</gene>
<accession>A0A0F9X1N5</accession>
<keyword evidence="3" id="KW-0808">Transferase</keyword>
<organism evidence="4">
    <name type="scientific">marine sediment metagenome</name>
    <dbReference type="NCBI Taxonomy" id="412755"/>
    <lineage>
        <taxon>unclassified sequences</taxon>
        <taxon>metagenomes</taxon>
        <taxon>ecological metagenomes</taxon>
    </lineage>
</organism>
<keyword evidence="2" id="KW-0489">Methyltransferase</keyword>
<dbReference type="Gene3D" id="3.20.20.480">
    <property type="entry name" value="Trimethylamine methyltransferase-like"/>
    <property type="match status" value="1"/>
</dbReference>
<dbReference type="AlphaFoldDB" id="A0A0F9X1N5"/>
<protein>
    <recommendedName>
        <fullName evidence="5">Trimethylamine methyltransferase</fullName>
    </recommendedName>
</protein>
<dbReference type="GO" id="GO:0015948">
    <property type="term" value="P:methanogenesis"/>
    <property type="evidence" value="ECO:0007669"/>
    <property type="project" value="InterPro"/>
</dbReference>
<dbReference type="Pfam" id="PF06253">
    <property type="entry name" value="MTTB"/>
    <property type="match status" value="1"/>
</dbReference>
<evidence type="ECO:0000313" key="4">
    <source>
        <dbReference type="EMBL" id="KKN92721.1"/>
    </source>
</evidence>
<dbReference type="GO" id="GO:0032259">
    <property type="term" value="P:methylation"/>
    <property type="evidence" value="ECO:0007669"/>
    <property type="project" value="UniProtKB-KW"/>
</dbReference>
<reference evidence="4" key="1">
    <citation type="journal article" date="2015" name="Nature">
        <title>Complex archaea that bridge the gap between prokaryotes and eukaryotes.</title>
        <authorList>
            <person name="Spang A."/>
            <person name="Saw J.H."/>
            <person name="Jorgensen S.L."/>
            <person name="Zaremba-Niedzwiedzka K."/>
            <person name="Martijn J."/>
            <person name="Lind A.E."/>
            <person name="van Eijk R."/>
            <person name="Schleper C."/>
            <person name="Guy L."/>
            <person name="Ettema T.J."/>
        </authorList>
    </citation>
    <scope>NUCLEOTIDE SEQUENCE</scope>
</reference>
<dbReference type="GO" id="GO:0008168">
    <property type="term" value="F:methyltransferase activity"/>
    <property type="evidence" value="ECO:0007669"/>
    <property type="project" value="UniProtKB-KW"/>
</dbReference>
<sequence length="484" mass="51958">MSGSENHSALTSGQMEQVHQAALAILADPGMKIMEPRLLKALDKAGASVDFDTQRVRFPAELVDETLASIQRDLKSGVTMPVLNGVIASRTDGKLAAKFGGACCSYYDWASRSSREPNNTDVVTMLRLGDAIPDVAHVGNPVIYMRTDDGVQIPPHLKPIKTAALVAKHTSRPYSCEVWSLEGLEFQIEIGCVVRGSLEAYQADPIFITAKETISPLQLPREDAEVLMALAEKQLPCTIVPMPISGASSPVTPIANVAMATAEILGVFTALRSFAPAARVAAGVITGVMDMTNGDAVFADPNAILQDRLIAGHFAERYGLDLGIGTGYIDAVVPGMQSLVEKTWKMLASFSLGRTNYPVGIIEGGKTFCPAQAILDLEVARAIHKAFGATEVSDEALALDVIRRAGIGGSVLADDHTAKHFRDVLHFSDVFSHTAASTDSLLDKADQRWKDIVENSTPFVLDGDKAEQIDQIVAKAEKYFEEHS</sequence>
<dbReference type="InterPro" id="IPR038601">
    <property type="entry name" value="MttB-like_sf"/>
</dbReference>
<evidence type="ECO:0008006" key="5">
    <source>
        <dbReference type="Google" id="ProtNLM"/>
    </source>
</evidence>